<dbReference type="PANTHER" id="PTHR11177">
    <property type="entry name" value="CHITINASE"/>
    <property type="match status" value="1"/>
</dbReference>
<dbReference type="Gene3D" id="3.10.50.10">
    <property type="match status" value="1"/>
</dbReference>
<comment type="caution">
    <text evidence="10">The sequence shown here is derived from an EMBL/GenBank/DDBJ whole genome shotgun (WGS) entry which is preliminary data.</text>
</comment>
<dbReference type="InterPro" id="IPR011583">
    <property type="entry name" value="Chitinase_II/V-like_cat"/>
</dbReference>
<accession>A0ABS9KHH1</accession>
<keyword evidence="11" id="KW-1185">Reference proteome</keyword>
<dbReference type="PANTHER" id="PTHR11177:SF317">
    <property type="entry name" value="CHITINASE 12-RELATED"/>
    <property type="match status" value="1"/>
</dbReference>
<dbReference type="Pfam" id="PF00704">
    <property type="entry name" value="Glyco_hydro_18"/>
    <property type="match status" value="1"/>
</dbReference>
<feature type="signal peptide" evidence="8">
    <location>
        <begin position="1"/>
        <end position="23"/>
    </location>
</feature>
<keyword evidence="3 6" id="KW-0378">Hydrolase</keyword>
<keyword evidence="4" id="KW-0624">Polysaccharide degradation</keyword>
<evidence type="ECO:0000256" key="8">
    <source>
        <dbReference type="SAM" id="SignalP"/>
    </source>
</evidence>
<dbReference type="InterPro" id="IPR029070">
    <property type="entry name" value="Chitinase_insertion_sf"/>
</dbReference>
<dbReference type="EMBL" id="JAKLWS010000029">
    <property type="protein sequence ID" value="MCG2590265.1"/>
    <property type="molecule type" value="Genomic_DNA"/>
</dbReference>
<dbReference type="EC" id="3.2.1.14" evidence="2"/>
<dbReference type="SMART" id="SM00636">
    <property type="entry name" value="Glyco_18"/>
    <property type="match status" value="1"/>
</dbReference>
<feature type="chain" id="PRO_5047410192" description="chitinase" evidence="8">
    <location>
        <begin position="24"/>
        <end position="379"/>
    </location>
</feature>
<keyword evidence="5 6" id="KW-0326">Glycosidase</keyword>
<dbReference type="InterPro" id="IPR050314">
    <property type="entry name" value="Glycosyl_Hydrlase_18"/>
</dbReference>
<dbReference type="Proteomes" id="UP001165366">
    <property type="component" value="Unassembled WGS sequence"/>
</dbReference>
<dbReference type="SUPFAM" id="SSF54556">
    <property type="entry name" value="Chitinase insertion domain"/>
    <property type="match status" value="1"/>
</dbReference>
<evidence type="ECO:0000313" key="11">
    <source>
        <dbReference type="Proteomes" id="UP001165366"/>
    </source>
</evidence>
<keyword evidence="4" id="KW-0146">Chitin degradation</keyword>
<organism evidence="10 11">
    <name type="scientific">Rhodohalobacter sulfatireducens</name>
    <dbReference type="NCBI Taxonomy" id="2911366"/>
    <lineage>
        <taxon>Bacteria</taxon>
        <taxon>Pseudomonadati</taxon>
        <taxon>Balneolota</taxon>
        <taxon>Balneolia</taxon>
        <taxon>Balneolales</taxon>
        <taxon>Balneolaceae</taxon>
        <taxon>Rhodohalobacter</taxon>
    </lineage>
</organism>
<proteinExistence type="inferred from homology"/>
<dbReference type="SUPFAM" id="SSF51445">
    <property type="entry name" value="(Trans)glycosidases"/>
    <property type="match status" value="1"/>
</dbReference>
<evidence type="ECO:0000256" key="7">
    <source>
        <dbReference type="RuleBase" id="RU004453"/>
    </source>
</evidence>
<evidence type="ECO:0000256" key="5">
    <source>
        <dbReference type="ARBA" id="ARBA00023295"/>
    </source>
</evidence>
<evidence type="ECO:0000313" key="10">
    <source>
        <dbReference type="EMBL" id="MCG2590265.1"/>
    </source>
</evidence>
<reference evidence="10" key="1">
    <citation type="submission" date="2022-01" db="EMBL/GenBank/DDBJ databases">
        <authorList>
            <person name="Wang Y."/>
        </authorList>
    </citation>
    <scope>NUCLEOTIDE SEQUENCE</scope>
    <source>
        <strain evidence="10">WB101</strain>
    </source>
</reference>
<feature type="domain" description="GH18" evidence="9">
    <location>
        <begin position="30"/>
        <end position="379"/>
    </location>
</feature>
<evidence type="ECO:0000256" key="1">
    <source>
        <dbReference type="ARBA" id="ARBA00000822"/>
    </source>
</evidence>
<evidence type="ECO:0000256" key="6">
    <source>
        <dbReference type="RuleBase" id="RU000489"/>
    </source>
</evidence>
<reference evidence="10" key="2">
    <citation type="submission" date="2024-05" db="EMBL/GenBank/DDBJ databases">
        <title>Rhodohalobacter halophilus gen. nov., sp. nov., a moderately halophilic member of the family Balneolaceae.</title>
        <authorList>
            <person name="Xia J."/>
        </authorList>
    </citation>
    <scope>NUCLEOTIDE SEQUENCE</scope>
    <source>
        <strain evidence="10">WB101</strain>
    </source>
</reference>
<keyword evidence="4" id="KW-0119">Carbohydrate metabolism</keyword>
<evidence type="ECO:0000256" key="2">
    <source>
        <dbReference type="ARBA" id="ARBA00012729"/>
    </source>
</evidence>
<protein>
    <recommendedName>
        <fullName evidence="2">chitinase</fullName>
        <ecNumber evidence="2">3.2.1.14</ecNumber>
    </recommendedName>
</protein>
<dbReference type="InterPro" id="IPR001579">
    <property type="entry name" value="Glyco_hydro_18_chit_AS"/>
</dbReference>
<dbReference type="RefSeq" id="WP_237855634.1">
    <property type="nucleotide sequence ID" value="NZ_JAKLWS010000029.1"/>
</dbReference>
<evidence type="ECO:0000256" key="4">
    <source>
        <dbReference type="ARBA" id="ARBA00023024"/>
    </source>
</evidence>
<evidence type="ECO:0000256" key="3">
    <source>
        <dbReference type="ARBA" id="ARBA00022801"/>
    </source>
</evidence>
<dbReference type="GO" id="GO:0016787">
    <property type="term" value="F:hydrolase activity"/>
    <property type="evidence" value="ECO:0007669"/>
    <property type="project" value="UniProtKB-KW"/>
</dbReference>
<gene>
    <name evidence="10" type="ORF">L6773_16940</name>
</gene>
<dbReference type="InterPro" id="IPR017853">
    <property type="entry name" value="GH"/>
</dbReference>
<keyword evidence="8" id="KW-0732">Signal</keyword>
<dbReference type="CDD" id="cd06548">
    <property type="entry name" value="GH18_chitinase"/>
    <property type="match status" value="1"/>
</dbReference>
<comment type="similarity">
    <text evidence="7">Belongs to the glycosyl hydrolase 18 family.</text>
</comment>
<sequence length="379" mass="43268">MNRSILLCITSIILLLTTTQLFGQSSNDDYKIVGYVAGWHDWSTDMIDAQKLTHINYAFADIQDGKVSSYLENDDYNYQMLDSLKAENPDLKILVSVGGWSRSTYFSDAALTEESRELFAESAVEYMKKFNLDGVDLDWEYPGLSGAGNVYRSVDKQNFTLMLKVLREHLDRQTELDRREENPYLLTIATGASKNYLEHTEMHKAHQYLDFINIMTYDFHTGGSPIAGHHSNLYPSQSIHFTGPSADQSVQWHIDAGIPSGKLVLGVPFYGRAWSDVRTENNGLYQWTGGDERGSAGFDRLRDEMINKNGFTRYWDDEAQAPYLWNPETKTIYVYDDEQSLRIKTDYIKARGLGGAMFWEYSSNLGEELLNTLYNGLNN</sequence>
<name>A0ABS9KHH1_9BACT</name>
<comment type="catalytic activity">
    <reaction evidence="1">
        <text>Random endo-hydrolysis of N-acetyl-beta-D-glucosaminide (1-&gt;4)-beta-linkages in chitin and chitodextrins.</text>
        <dbReference type="EC" id="3.2.1.14"/>
    </reaction>
</comment>
<dbReference type="Gene3D" id="3.20.20.80">
    <property type="entry name" value="Glycosidases"/>
    <property type="match status" value="1"/>
</dbReference>
<dbReference type="PROSITE" id="PS01095">
    <property type="entry name" value="GH18_1"/>
    <property type="match status" value="1"/>
</dbReference>
<evidence type="ECO:0000259" key="9">
    <source>
        <dbReference type="PROSITE" id="PS51910"/>
    </source>
</evidence>
<dbReference type="PROSITE" id="PS51910">
    <property type="entry name" value="GH18_2"/>
    <property type="match status" value="1"/>
</dbReference>
<dbReference type="InterPro" id="IPR001223">
    <property type="entry name" value="Glyco_hydro18_cat"/>
</dbReference>